<dbReference type="EMBL" id="PVNK01000281">
    <property type="protein sequence ID" value="PRP90441.1"/>
    <property type="molecule type" value="Genomic_DNA"/>
</dbReference>
<comment type="caution">
    <text evidence="2">The sequence shown here is derived from an EMBL/GenBank/DDBJ whole genome shotgun (WGS) entry which is preliminary data.</text>
</comment>
<evidence type="ECO:0000256" key="1">
    <source>
        <dbReference type="SAM" id="MobiDB-lite"/>
    </source>
</evidence>
<evidence type="ECO:0000313" key="2">
    <source>
        <dbReference type="EMBL" id="PRP90441.1"/>
    </source>
</evidence>
<organism evidence="2 3">
    <name type="scientific">Enhygromyxa salina</name>
    <dbReference type="NCBI Taxonomy" id="215803"/>
    <lineage>
        <taxon>Bacteria</taxon>
        <taxon>Pseudomonadati</taxon>
        <taxon>Myxococcota</taxon>
        <taxon>Polyangia</taxon>
        <taxon>Nannocystales</taxon>
        <taxon>Nannocystaceae</taxon>
        <taxon>Enhygromyxa</taxon>
    </lineage>
</organism>
<accession>A0A2S9XCN3</accession>
<evidence type="ECO:0000313" key="3">
    <source>
        <dbReference type="Proteomes" id="UP000237968"/>
    </source>
</evidence>
<dbReference type="Proteomes" id="UP000237968">
    <property type="component" value="Unassembled WGS sequence"/>
</dbReference>
<gene>
    <name evidence="2" type="ORF">ENSA5_64550</name>
</gene>
<protein>
    <submittedName>
        <fullName evidence="2">Uncharacterized protein</fullName>
    </submittedName>
</protein>
<keyword evidence="3" id="KW-1185">Reference proteome</keyword>
<reference evidence="2 3" key="1">
    <citation type="submission" date="2018-03" db="EMBL/GenBank/DDBJ databases">
        <title>Draft Genome Sequences of the Obligatory Marine Myxobacteria Enhygromyxa salina SWB005.</title>
        <authorList>
            <person name="Poehlein A."/>
            <person name="Moghaddam J.A."/>
            <person name="Harms H."/>
            <person name="Alanjari M."/>
            <person name="Koenig G.M."/>
            <person name="Daniel R."/>
            <person name="Schaeberle T.F."/>
        </authorList>
    </citation>
    <scope>NUCLEOTIDE SEQUENCE [LARGE SCALE GENOMIC DNA]</scope>
    <source>
        <strain evidence="2 3">SWB005</strain>
    </source>
</reference>
<proteinExistence type="predicted"/>
<sequence>MLAATTIREAMPPAPARPPVSRLRTSAFYPPVLTMSLDPFEAKQDTLSVALGIYVGPLRIPSMGAGELWLHRGPPPRSGRRLDDYSALRCLRHAVVTGHSPNS</sequence>
<dbReference type="AlphaFoldDB" id="A0A2S9XCN3"/>
<feature type="region of interest" description="Disordered" evidence="1">
    <location>
        <begin position="1"/>
        <end position="22"/>
    </location>
</feature>
<name>A0A2S9XCN3_9BACT</name>